<gene>
    <name evidence="2" type="ORF">ACFQV2_01455</name>
</gene>
<proteinExistence type="predicted"/>
<evidence type="ECO:0000313" key="3">
    <source>
        <dbReference type="Proteomes" id="UP001596512"/>
    </source>
</evidence>
<keyword evidence="1" id="KW-1133">Transmembrane helix</keyword>
<evidence type="ECO:0000256" key="1">
    <source>
        <dbReference type="SAM" id="Phobius"/>
    </source>
</evidence>
<dbReference type="Proteomes" id="UP001596512">
    <property type="component" value="Unassembled WGS sequence"/>
</dbReference>
<organism evidence="2 3">
    <name type="scientific">Actinokineospora soli</name>
    <dbReference type="NCBI Taxonomy" id="1048753"/>
    <lineage>
        <taxon>Bacteria</taxon>
        <taxon>Bacillati</taxon>
        <taxon>Actinomycetota</taxon>
        <taxon>Actinomycetes</taxon>
        <taxon>Pseudonocardiales</taxon>
        <taxon>Pseudonocardiaceae</taxon>
        <taxon>Actinokineospora</taxon>
    </lineage>
</organism>
<dbReference type="EMBL" id="JBHTEY010000004">
    <property type="protein sequence ID" value="MFC7612521.1"/>
    <property type="molecule type" value="Genomic_DNA"/>
</dbReference>
<name>A0ABW2TGF7_9PSEU</name>
<keyword evidence="1" id="KW-0472">Membrane</keyword>
<keyword evidence="1" id="KW-0812">Transmembrane</keyword>
<protein>
    <submittedName>
        <fullName evidence="2">TadE family type IV pilus minor pilin</fullName>
    </submittedName>
</protein>
<reference evidence="3" key="1">
    <citation type="journal article" date="2019" name="Int. J. Syst. Evol. Microbiol.">
        <title>The Global Catalogue of Microorganisms (GCM) 10K type strain sequencing project: providing services to taxonomists for standard genome sequencing and annotation.</title>
        <authorList>
            <consortium name="The Broad Institute Genomics Platform"/>
            <consortium name="The Broad Institute Genome Sequencing Center for Infectious Disease"/>
            <person name="Wu L."/>
            <person name="Ma J."/>
        </authorList>
    </citation>
    <scope>NUCLEOTIDE SEQUENCE [LARGE SCALE GENOMIC DNA]</scope>
    <source>
        <strain evidence="3">JCM 17695</strain>
    </source>
</reference>
<feature type="transmembrane region" description="Helical" evidence="1">
    <location>
        <begin position="12"/>
        <end position="33"/>
    </location>
</feature>
<accession>A0ABW2TGF7</accession>
<evidence type="ECO:0000313" key="2">
    <source>
        <dbReference type="EMBL" id="MFC7612521.1"/>
    </source>
</evidence>
<dbReference type="NCBIfam" id="NF041390">
    <property type="entry name" value="TadE_Rv3655c"/>
    <property type="match status" value="1"/>
</dbReference>
<keyword evidence="3" id="KW-1185">Reference proteome</keyword>
<dbReference type="InterPro" id="IPR049790">
    <property type="entry name" value="Rv3655c/TadE"/>
</dbReference>
<comment type="caution">
    <text evidence="2">The sequence shown here is derived from an EMBL/GenBank/DDBJ whole genome shotgun (WGS) entry which is preliminary data.</text>
</comment>
<sequence length="117" mass="11637">MNDRGAVTVEAAFAVVGLVVVLGLVLAGGAAAVDQIRCVDAAGEAARLAARGDPERARAAALERAPSGASVRIDYSGGDVDVRVEVAGPLPGVRLAAEARSVLEPGVVQGETRGAPP</sequence>